<comment type="caution">
    <text evidence="8">The sequence shown here is derived from an EMBL/GenBank/DDBJ whole genome shotgun (WGS) entry which is preliminary data.</text>
</comment>
<feature type="compositionally biased region" description="Basic and acidic residues" evidence="5">
    <location>
        <begin position="652"/>
        <end position="661"/>
    </location>
</feature>
<dbReference type="GO" id="GO:0016874">
    <property type="term" value="F:ligase activity"/>
    <property type="evidence" value="ECO:0007669"/>
    <property type="project" value="UniProtKB-KW"/>
</dbReference>
<dbReference type="InterPro" id="IPR007016">
    <property type="entry name" value="O-antigen_ligase-rel_domated"/>
</dbReference>
<dbReference type="PATRIC" id="fig|1194972.3.peg.1047"/>
<proteinExistence type="predicted"/>
<dbReference type="InterPro" id="IPR051533">
    <property type="entry name" value="WaaL-like"/>
</dbReference>
<keyword evidence="9" id="KW-1185">Reference proteome</keyword>
<name>K0UX14_MYCVA</name>
<gene>
    <name evidence="8" type="ORF">MVAC_05167</name>
</gene>
<keyword evidence="4 6" id="KW-0472">Membrane</keyword>
<evidence type="ECO:0000256" key="5">
    <source>
        <dbReference type="SAM" id="MobiDB-lite"/>
    </source>
</evidence>
<feature type="transmembrane region" description="Helical" evidence="6">
    <location>
        <begin position="114"/>
        <end position="133"/>
    </location>
</feature>
<dbReference type="PANTHER" id="PTHR37422">
    <property type="entry name" value="TEICHURONIC ACID BIOSYNTHESIS PROTEIN TUAE"/>
    <property type="match status" value="1"/>
</dbReference>
<dbReference type="eggNOG" id="COG3307">
    <property type="taxonomic scope" value="Bacteria"/>
</dbReference>
<reference evidence="8 9" key="1">
    <citation type="journal article" date="2012" name="J. Bacteriol.">
        <title>Complete Genome Sequence of Mycobacterium vaccae Type Strain ATCC 25954.</title>
        <authorList>
            <person name="Ho Y.S."/>
            <person name="Adroub S.A."/>
            <person name="Abadi M."/>
            <person name="Al Alwan B."/>
            <person name="Alkhateeb R."/>
            <person name="Gao G."/>
            <person name="Ragab A."/>
            <person name="Ali S."/>
            <person name="van Soolingen D."/>
            <person name="Bitter W."/>
            <person name="Pain A."/>
            <person name="Abdallah A.M."/>
        </authorList>
    </citation>
    <scope>NUCLEOTIDE SEQUENCE [LARGE SCALE GENOMIC DNA]</scope>
    <source>
        <strain evidence="8 9">ATCC 25954</strain>
    </source>
</reference>
<feature type="domain" description="O-antigen ligase-related" evidence="7">
    <location>
        <begin position="262"/>
        <end position="408"/>
    </location>
</feature>
<dbReference type="HOGENOM" id="CLU_408729_0_0_11"/>
<feature type="region of interest" description="Disordered" evidence="5">
    <location>
        <begin position="648"/>
        <end position="674"/>
    </location>
</feature>
<dbReference type="GO" id="GO:0016020">
    <property type="term" value="C:membrane"/>
    <property type="evidence" value="ECO:0007669"/>
    <property type="project" value="UniProtKB-SubCell"/>
</dbReference>
<keyword evidence="2 6" id="KW-0812">Transmembrane</keyword>
<feature type="transmembrane region" description="Helical" evidence="6">
    <location>
        <begin position="228"/>
        <end position="245"/>
    </location>
</feature>
<keyword evidence="3 6" id="KW-1133">Transmembrane helix</keyword>
<evidence type="ECO:0000256" key="3">
    <source>
        <dbReference type="ARBA" id="ARBA00022989"/>
    </source>
</evidence>
<evidence type="ECO:0000256" key="6">
    <source>
        <dbReference type="SAM" id="Phobius"/>
    </source>
</evidence>
<evidence type="ECO:0000313" key="8">
    <source>
        <dbReference type="EMBL" id="EJZ11672.1"/>
    </source>
</evidence>
<dbReference type="Pfam" id="PF04932">
    <property type="entry name" value="Wzy_C"/>
    <property type="match status" value="1"/>
</dbReference>
<feature type="transmembrane region" description="Helical" evidence="6">
    <location>
        <begin position="304"/>
        <end position="326"/>
    </location>
</feature>
<accession>K0UX14</accession>
<dbReference type="AlphaFoldDB" id="K0UX14"/>
<feature type="transmembrane region" description="Helical" evidence="6">
    <location>
        <begin position="456"/>
        <end position="474"/>
    </location>
</feature>
<dbReference type="EMBL" id="ALQA01000007">
    <property type="protein sequence ID" value="EJZ11672.1"/>
    <property type="molecule type" value="Genomic_DNA"/>
</dbReference>
<organism evidence="8 9">
    <name type="scientific">Mycolicibacterium vaccae ATCC 25954</name>
    <dbReference type="NCBI Taxonomy" id="1194972"/>
    <lineage>
        <taxon>Bacteria</taxon>
        <taxon>Bacillati</taxon>
        <taxon>Actinomycetota</taxon>
        <taxon>Actinomycetes</taxon>
        <taxon>Mycobacteriales</taxon>
        <taxon>Mycobacteriaceae</taxon>
        <taxon>Mycolicibacterium</taxon>
    </lineage>
</organism>
<evidence type="ECO:0000256" key="2">
    <source>
        <dbReference type="ARBA" id="ARBA00022692"/>
    </source>
</evidence>
<feature type="transmembrane region" description="Helical" evidence="6">
    <location>
        <begin position="170"/>
        <end position="193"/>
    </location>
</feature>
<evidence type="ECO:0000256" key="4">
    <source>
        <dbReference type="ARBA" id="ARBA00023136"/>
    </source>
</evidence>
<feature type="transmembrane region" description="Helical" evidence="6">
    <location>
        <begin position="84"/>
        <end position="102"/>
    </location>
</feature>
<comment type="subcellular location">
    <subcellularLocation>
        <location evidence="1">Membrane</location>
        <topology evidence="1">Multi-pass membrane protein</topology>
    </subcellularLocation>
</comment>
<feature type="transmembrane region" description="Helical" evidence="6">
    <location>
        <begin position="279"/>
        <end position="297"/>
    </location>
</feature>
<feature type="transmembrane region" description="Helical" evidence="6">
    <location>
        <begin position="495"/>
        <end position="514"/>
    </location>
</feature>
<dbReference type="Proteomes" id="UP000006072">
    <property type="component" value="Unassembled WGS sequence"/>
</dbReference>
<evidence type="ECO:0000259" key="7">
    <source>
        <dbReference type="Pfam" id="PF04932"/>
    </source>
</evidence>
<feature type="transmembrane region" description="Helical" evidence="6">
    <location>
        <begin position="400"/>
        <end position="419"/>
    </location>
</feature>
<evidence type="ECO:0000313" key="9">
    <source>
        <dbReference type="Proteomes" id="UP000006072"/>
    </source>
</evidence>
<evidence type="ECO:0000256" key="1">
    <source>
        <dbReference type="ARBA" id="ARBA00004141"/>
    </source>
</evidence>
<protein>
    <submittedName>
        <fullName evidence="8">Lipid A core--O-antigen ligase-like protein</fullName>
    </submittedName>
</protein>
<keyword evidence="8" id="KW-0436">Ligase</keyword>
<dbReference type="PANTHER" id="PTHR37422:SF13">
    <property type="entry name" value="LIPOPOLYSACCHARIDE BIOSYNTHESIS PROTEIN PA4999-RELATED"/>
    <property type="match status" value="1"/>
</dbReference>
<feature type="transmembrane region" description="Helical" evidence="6">
    <location>
        <begin position="145"/>
        <end position="163"/>
    </location>
</feature>
<feature type="transmembrane region" description="Helical" evidence="6">
    <location>
        <begin position="257"/>
        <end position="273"/>
    </location>
</feature>
<sequence length="674" mass="69686">MILLDSGLIGPRRAAVLCCLAAGLTVLTAAAAVLGVTPALMAVGIPAAIAALAYVICRPAAMLVVMIVLEVTNVPGLLAERIPVPINTAVLAVGVLTVVVALRDPVKRGRLNRGTVVCVGLIACYLVTQLLAMLGSQDVGVSRTAFTDAMLACLFLVAILMLTQLTGKPWTVAAALVIPLAVLSVLCVVSFVVSGGTMSFGGFANVTEASGQLATTPRFAGPLGDSNFWGRHLILGIPLAGALIVRSSGFGQRRVTLAWSVAMLALLAGVYLTQSRGTLIATGIAIVVWVLASGPTARRRGLICLPLLSLIVLIPGIGDRILALAIDVRNPAQAVDPSVVGRVNAQEVAWAMFQDRPVFGFGTGLFELSVPRYAGIVDTATLNPADGPHNLYAQFAAESGVVGLAGWIVFVGGCSVYLATRLTRMPSDASGSTRSLAAAALAGLVAWSFASAFLHLAYFRTFAIVFALAIAVASTAMPSSDHGEANARRQVPPEVLATIFGVAAGAIIIVLSTSTTHTASQKVTLKPTRQVGGDLAYALDIKTRDPFLPTYAAMMSSGLDRVSATADSVRGIITLTVDDTDINSARTDLVEALDAATARLEDMGADSWYTVTPVGTPAMHVGVARSVGSTVTAVLVGTLVAAGVHRGLRRRGSTDEPRRGEVPVSGTFPDGVRV</sequence>
<feature type="transmembrane region" description="Helical" evidence="6">
    <location>
        <begin position="431"/>
        <end position="450"/>
    </location>
</feature>